<dbReference type="InterPro" id="IPR011701">
    <property type="entry name" value="MFS"/>
</dbReference>
<feature type="transmembrane region" description="Helical" evidence="7">
    <location>
        <begin position="228"/>
        <end position="253"/>
    </location>
</feature>
<organism evidence="8 9">
    <name type="scientific">Ectopseudomonas mendocina</name>
    <name type="common">Pseudomonas mendocina</name>
    <dbReference type="NCBI Taxonomy" id="300"/>
    <lineage>
        <taxon>Bacteria</taxon>
        <taxon>Pseudomonadati</taxon>
        <taxon>Pseudomonadota</taxon>
        <taxon>Gammaproteobacteria</taxon>
        <taxon>Pseudomonadales</taxon>
        <taxon>Pseudomonadaceae</taxon>
        <taxon>Ectopseudomonas</taxon>
    </lineage>
</organism>
<dbReference type="NCBIfam" id="TIGR00901">
    <property type="entry name" value="2A0125"/>
    <property type="match status" value="1"/>
</dbReference>
<feature type="transmembrane region" description="Helical" evidence="7">
    <location>
        <begin position="492"/>
        <end position="518"/>
    </location>
</feature>
<evidence type="ECO:0000256" key="6">
    <source>
        <dbReference type="SAM" id="MobiDB-lite"/>
    </source>
</evidence>
<dbReference type="Proteomes" id="UP000238327">
    <property type="component" value="Chromosome"/>
</dbReference>
<protein>
    <submittedName>
        <fullName evidence="8">AmpG family muropeptide MFS transporter</fullName>
    </submittedName>
</protein>
<feature type="transmembrane region" description="Helical" evidence="7">
    <location>
        <begin position="150"/>
        <end position="174"/>
    </location>
</feature>
<dbReference type="RefSeq" id="WP_106738944.1">
    <property type="nucleotide sequence ID" value="NZ_CP027657.1"/>
</dbReference>
<feature type="transmembrane region" description="Helical" evidence="7">
    <location>
        <begin position="530"/>
        <end position="550"/>
    </location>
</feature>
<name>A0A2R3QQY9_ECTME</name>
<keyword evidence="2" id="KW-0813">Transport</keyword>
<dbReference type="SUPFAM" id="SSF103473">
    <property type="entry name" value="MFS general substrate transporter"/>
    <property type="match status" value="2"/>
</dbReference>
<evidence type="ECO:0000256" key="1">
    <source>
        <dbReference type="ARBA" id="ARBA00004141"/>
    </source>
</evidence>
<comment type="subcellular location">
    <subcellularLocation>
        <location evidence="1">Membrane</location>
        <topology evidence="1">Multi-pass membrane protein</topology>
    </subcellularLocation>
</comment>
<dbReference type="PANTHER" id="PTHR12778">
    <property type="entry name" value="SOLUTE CARRIER FAMILY 33 ACETYL-COA TRANSPORTER -RELATED"/>
    <property type="match status" value="1"/>
</dbReference>
<feature type="transmembrane region" description="Helical" evidence="7">
    <location>
        <begin position="401"/>
        <end position="422"/>
    </location>
</feature>
<accession>A0A2R3QQY9</accession>
<sequence>MPRKSWREALAAYASPATLALLLLGFAAGLPYMLVFSTLSVWLREAGVARETIGFASLIGLAYAFKWVWAPMLDQWRLPLLGKLGRRRSWLVLSQCLIAIGLLGMANYDPQTQLSSLIGLAVLVAFASATQDIAVDAYRLEIAEDNRQAALAAAYMAGYRVAALLATAGALYLAEGFGSTAKEYQFSAWTGTYLVFALLMLPGLITTLWMREPTAPVQTRAAPPKHGFLLQSLALLAVITLVISVPTMFIQFYQSDLMLMLQGDLTPHDLLYNDRAFLRAMLYTTLTCISVSGLAWGGLAPVLKTATERYGFFHQLLSVLLLIILLISVPAMFTQFYDSDLHLVWQGQLSLQDLLYYDRAFLRALLYSVLTALSISSLFWGGMAPVLTPVNDFIVRYRWQALLLLALIATYRLSDTVMGVMANVFYIDQGFTKEQIASVSKLFGLVMTLLGAGVGGLLIVRFGIMPILLIGAAASAATNLLFMLLVNMGPHLPMLTLTISADNFSAGLATSAFVAYLSSLTNLKFSATQYALLSSIMLLLPRLIGGYSGVMVEKLGYAQFFLATAVMGIPTLILIVIQWRRDKRQGNGDTTPTAAAQPTADALKS</sequence>
<evidence type="ECO:0000256" key="2">
    <source>
        <dbReference type="ARBA" id="ARBA00022448"/>
    </source>
</evidence>
<keyword evidence="4 7" id="KW-1133">Transmembrane helix</keyword>
<dbReference type="InterPro" id="IPR004752">
    <property type="entry name" value="AmpG_permease/AT-1"/>
</dbReference>
<feature type="transmembrane region" description="Helical" evidence="7">
    <location>
        <begin position="90"/>
        <end position="108"/>
    </location>
</feature>
<dbReference type="GO" id="GO:0022857">
    <property type="term" value="F:transmembrane transporter activity"/>
    <property type="evidence" value="ECO:0007669"/>
    <property type="project" value="InterPro"/>
</dbReference>
<keyword evidence="5 7" id="KW-0472">Membrane</keyword>
<dbReference type="InterPro" id="IPR036259">
    <property type="entry name" value="MFS_trans_sf"/>
</dbReference>
<feature type="transmembrane region" description="Helical" evidence="7">
    <location>
        <begin position="53"/>
        <end position="69"/>
    </location>
</feature>
<evidence type="ECO:0000256" key="7">
    <source>
        <dbReference type="SAM" id="Phobius"/>
    </source>
</evidence>
<feature type="transmembrane region" description="Helical" evidence="7">
    <location>
        <begin position="186"/>
        <end position="208"/>
    </location>
</feature>
<dbReference type="FunFam" id="1.20.1250.20:FF:000072">
    <property type="entry name" value="Muropeptide transporter AmpG"/>
    <property type="match status" value="1"/>
</dbReference>
<evidence type="ECO:0000256" key="4">
    <source>
        <dbReference type="ARBA" id="ARBA00022989"/>
    </source>
</evidence>
<dbReference type="Gene3D" id="1.20.1250.20">
    <property type="entry name" value="MFS general substrate transporter like domains"/>
    <property type="match status" value="2"/>
</dbReference>
<feature type="transmembrane region" description="Helical" evidence="7">
    <location>
        <begin position="556"/>
        <end position="577"/>
    </location>
</feature>
<feature type="compositionally biased region" description="Low complexity" evidence="6">
    <location>
        <begin position="589"/>
        <end position="605"/>
    </location>
</feature>
<feature type="transmembrane region" description="Helical" evidence="7">
    <location>
        <begin position="442"/>
        <end position="460"/>
    </location>
</feature>
<feature type="transmembrane region" description="Helical" evidence="7">
    <location>
        <begin position="280"/>
        <end position="300"/>
    </location>
</feature>
<dbReference type="OrthoDB" id="9787815at2"/>
<reference evidence="8 9" key="1">
    <citation type="submission" date="2018-03" db="EMBL/GenBank/DDBJ databases">
        <title>Complete genome sequence and methylome analysis of Pseudomonas mendocina NEB 698.</title>
        <authorList>
            <person name="Morgan R.D."/>
        </authorList>
    </citation>
    <scope>NUCLEOTIDE SEQUENCE [LARGE SCALE GENOMIC DNA]</scope>
    <source>
        <strain evidence="8 9">NEB698</strain>
    </source>
</reference>
<evidence type="ECO:0000256" key="3">
    <source>
        <dbReference type="ARBA" id="ARBA00022692"/>
    </source>
</evidence>
<evidence type="ECO:0000313" key="9">
    <source>
        <dbReference type="Proteomes" id="UP000238327"/>
    </source>
</evidence>
<feature type="transmembrane region" description="Helical" evidence="7">
    <location>
        <begin position="312"/>
        <end position="333"/>
    </location>
</feature>
<proteinExistence type="predicted"/>
<gene>
    <name evidence="8" type="ORF">C7A17_15975</name>
</gene>
<dbReference type="AlphaFoldDB" id="A0A2R3QQY9"/>
<dbReference type="Pfam" id="PF07690">
    <property type="entry name" value="MFS_1"/>
    <property type="match status" value="1"/>
</dbReference>
<dbReference type="GO" id="GO:0016020">
    <property type="term" value="C:membrane"/>
    <property type="evidence" value="ECO:0007669"/>
    <property type="project" value="UniProtKB-SubCell"/>
</dbReference>
<dbReference type="STRING" id="1001585.MDS_1029"/>
<feature type="transmembrane region" description="Helical" evidence="7">
    <location>
        <begin position="114"/>
        <end position="138"/>
    </location>
</feature>
<evidence type="ECO:0000256" key="5">
    <source>
        <dbReference type="ARBA" id="ARBA00023136"/>
    </source>
</evidence>
<dbReference type="EMBL" id="CP027657">
    <property type="protein sequence ID" value="AVO54201.1"/>
    <property type="molecule type" value="Genomic_DNA"/>
</dbReference>
<evidence type="ECO:0000313" key="8">
    <source>
        <dbReference type="EMBL" id="AVO54201.1"/>
    </source>
</evidence>
<keyword evidence="3 7" id="KW-0812">Transmembrane</keyword>
<feature type="transmembrane region" description="Helical" evidence="7">
    <location>
        <begin position="360"/>
        <end position="380"/>
    </location>
</feature>
<feature type="transmembrane region" description="Helical" evidence="7">
    <location>
        <begin position="467"/>
        <end position="486"/>
    </location>
</feature>
<feature type="region of interest" description="Disordered" evidence="6">
    <location>
        <begin position="585"/>
        <end position="605"/>
    </location>
</feature>
<dbReference type="PANTHER" id="PTHR12778:SF10">
    <property type="entry name" value="MAJOR FACILITATOR SUPERFAMILY DOMAIN-CONTAINING PROTEIN 3"/>
    <property type="match status" value="1"/>
</dbReference>